<dbReference type="RefSeq" id="WP_104925392.1">
    <property type="nucleotide sequence ID" value="NZ_CP019064.1"/>
</dbReference>
<accession>A0A2L1UYM9</accession>
<keyword evidence="1" id="KW-0614">Plasmid</keyword>
<gene>
    <name evidence="1" type="ORF">BV494_24500</name>
</gene>
<evidence type="ECO:0000313" key="2">
    <source>
        <dbReference type="Proteomes" id="UP000239197"/>
    </source>
</evidence>
<dbReference type="KEGG" id="rox:BV494_24500"/>
<geneLocation type="plasmid" evidence="1 2">
    <name>unnamed2</name>
</geneLocation>
<dbReference type="OrthoDB" id="6627030at2"/>
<evidence type="ECO:0000313" key="1">
    <source>
        <dbReference type="EMBL" id="AVF38063.1"/>
    </source>
</evidence>
<organism evidence="1 2">
    <name type="scientific">Rahnella sikkimica</name>
    <dbReference type="NCBI Taxonomy" id="1805933"/>
    <lineage>
        <taxon>Bacteria</taxon>
        <taxon>Pseudomonadati</taxon>
        <taxon>Pseudomonadota</taxon>
        <taxon>Gammaproteobacteria</taxon>
        <taxon>Enterobacterales</taxon>
        <taxon>Yersiniaceae</taxon>
        <taxon>Rahnella</taxon>
    </lineage>
</organism>
<dbReference type="Proteomes" id="UP000239197">
    <property type="component" value="Plasmid unnamed2"/>
</dbReference>
<proteinExistence type="predicted"/>
<keyword evidence="2" id="KW-1185">Reference proteome</keyword>
<sequence length="81" mass="9123">MKTDAQIITSSGPFVKSETAKKHLRIVREPVNSQDITVPLKALGRHIVKCQRKRQSVRVPAMRGSELGQVLRTLELKRAYA</sequence>
<dbReference type="EMBL" id="CP019064">
    <property type="protein sequence ID" value="AVF38063.1"/>
    <property type="molecule type" value="Genomic_DNA"/>
</dbReference>
<dbReference type="AlphaFoldDB" id="A0A2L1UYM9"/>
<protein>
    <submittedName>
        <fullName evidence="1">Uncharacterized protein</fullName>
    </submittedName>
</protein>
<reference evidence="2" key="1">
    <citation type="submission" date="2017-01" db="EMBL/GenBank/DDBJ databases">
        <title>Genome sequence of Rouxiella sp. ERMR1:05.</title>
        <authorList>
            <person name="Kumar R."/>
            <person name="Singh D."/>
            <person name="Kumar S."/>
        </authorList>
    </citation>
    <scope>NUCLEOTIDE SEQUENCE [LARGE SCALE GENOMIC DNA]</scope>
    <source>
        <strain evidence="2">ERMR1:05</strain>
        <plasmid evidence="2">unnamed2</plasmid>
    </source>
</reference>
<name>A0A2L1UYM9_9GAMM</name>